<dbReference type="Proteomes" id="UP000676409">
    <property type="component" value="Chromosome"/>
</dbReference>
<sequence length="287" mass="31605">MPRIAYVDGRYVPHAEAGVHIEDRGFQFADGVYEYFAVFGGKLADLEGHMERLWRSLSELRIDRPMSQQALVMVMHETIRRNRFRDGAVYLQVTRGVALRDHPIPNPAPRPTVVVTAKPVDFAAVEVRARKGIKVLTQPDIRWGRCDIKTVGLLPNCLAKTAAREAGAYEAWLVDELGFVTEGSSTNAWIVDADGVLRTRDTNANILRGVTRKTLITLAAEAGIEVSQRPFTVAEAKAAKEAFITAASTFVMPVVGIDEAIVGNGRPGPISERLRVLYVENARATAR</sequence>
<dbReference type="GO" id="GO:0005829">
    <property type="term" value="C:cytosol"/>
    <property type="evidence" value="ECO:0007669"/>
    <property type="project" value="TreeGrafter"/>
</dbReference>
<comment type="cofactor">
    <cofactor evidence="1">
        <name>pyridoxal 5'-phosphate</name>
        <dbReference type="ChEBI" id="CHEBI:597326"/>
    </cofactor>
</comment>
<evidence type="ECO:0000256" key="13">
    <source>
        <dbReference type="ARBA" id="ARBA00049229"/>
    </source>
</evidence>
<keyword evidence="9" id="KW-0663">Pyridoxal phosphate</keyword>
<evidence type="ECO:0000256" key="3">
    <source>
        <dbReference type="ARBA" id="ARBA00004824"/>
    </source>
</evidence>
<dbReference type="EMBL" id="CP073078">
    <property type="protein sequence ID" value="QUD88881.1"/>
    <property type="molecule type" value="Genomic_DNA"/>
</dbReference>
<evidence type="ECO:0000313" key="15">
    <source>
        <dbReference type="Proteomes" id="UP000676409"/>
    </source>
</evidence>
<dbReference type="InterPro" id="IPR036038">
    <property type="entry name" value="Aminotransferase-like"/>
</dbReference>
<evidence type="ECO:0000256" key="6">
    <source>
        <dbReference type="ARBA" id="ARBA00009320"/>
    </source>
</evidence>
<dbReference type="InterPro" id="IPR001544">
    <property type="entry name" value="Aminotrans_IV"/>
</dbReference>
<dbReference type="InterPro" id="IPR043132">
    <property type="entry name" value="BCAT-like_C"/>
</dbReference>
<comment type="pathway">
    <text evidence="4">Amino-acid biosynthesis; L-valine biosynthesis; L-valine from pyruvate: step 4/4.</text>
</comment>
<dbReference type="KEGG" id="caul:KCG34_03045"/>
<dbReference type="GO" id="GO:0004084">
    <property type="term" value="F:branched-chain-amino-acid transaminase activity"/>
    <property type="evidence" value="ECO:0007669"/>
    <property type="project" value="UniProtKB-EC"/>
</dbReference>
<comment type="catalytic activity">
    <reaction evidence="13">
        <text>L-leucine + 2-oxoglutarate = 4-methyl-2-oxopentanoate + L-glutamate</text>
        <dbReference type="Rhea" id="RHEA:18321"/>
        <dbReference type="ChEBI" id="CHEBI:16810"/>
        <dbReference type="ChEBI" id="CHEBI:17865"/>
        <dbReference type="ChEBI" id="CHEBI:29985"/>
        <dbReference type="ChEBI" id="CHEBI:57427"/>
        <dbReference type="EC" id="2.6.1.42"/>
    </reaction>
</comment>
<evidence type="ECO:0000256" key="8">
    <source>
        <dbReference type="ARBA" id="ARBA00014472"/>
    </source>
</evidence>
<evidence type="ECO:0000256" key="1">
    <source>
        <dbReference type="ARBA" id="ARBA00001933"/>
    </source>
</evidence>
<dbReference type="Pfam" id="PF01063">
    <property type="entry name" value="Aminotran_4"/>
    <property type="match status" value="1"/>
</dbReference>
<comment type="function">
    <text evidence="2">Acts on leucine, isoleucine and valine.</text>
</comment>
<dbReference type="EC" id="2.6.1.42" evidence="7"/>
<comment type="pathway">
    <text evidence="5">Amino-acid biosynthesis; L-leucine biosynthesis; L-leucine from 3-methyl-2-oxobutanoate: step 4/4.</text>
</comment>
<comment type="pathway">
    <text evidence="3">Amino-acid biosynthesis; L-isoleucine biosynthesis; L-isoleucine from 2-oxobutanoate: step 4/4.</text>
</comment>
<dbReference type="PANTHER" id="PTHR42743">
    <property type="entry name" value="AMINO-ACID AMINOTRANSFERASE"/>
    <property type="match status" value="1"/>
</dbReference>
<evidence type="ECO:0000256" key="12">
    <source>
        <dbReference type="ARBA" id="ARBA00048798"/>
    </source>
</evidence>
<accession>A0A975G183</accession>
<dbReference type="NCBIfam" id="NF005209">
    <property type="entry name" value="PRK06680.1"/>
    <property type="match status" value="1"/>
</dbReference>
<dbReference type="RefSeq" id="WP_211938931.1">
    <property type="nucleotide sequence ID" value="NZ_CP073078.1"/>
</dbReference>
<reference evidence="14" key="1">
    <citation type="submission" date="2021-04" db="EMBL/GenBank/DDBJ databases">
        <title>The complete genome sequence of Caulobacter sp. S6.</title>
        <authorList>
            <person name="Tang Y."/>
            <person name="Ouyang W."/>
            <person name="Liu Q."/>
            <person name="Huang B."/>
            <person name="Guo Z."/>
            <person name="Lei P."/>
        </authorList>
    </citation>
    <scope>NUCLEOTIDE SEQUENCE</scope>
    <source>
        <strain evidence="14">S6</strain>
    </source>
</reference>
<dbReference type="PANTHER" id="PTHR42743:SF11">
    <property type="entry name" value="AMINODEOXYCHORISMATE LYASE"/>
    <property type="match status" value="1"/>
</dbReference>
<dbReference type="InterPro" id="IPR043131">
    <property type="entry name" value="BCAT-like_N"/>
</dbReference>
<dbReference type="InterPro" id="IPR050571">
    <property type="entry name" value="Class-IV_PLP-Dep_Aminotrnsfr"/>
</dbReference>
<proteinExistence type="inferred from homology"/>
<evidence type="ECO:0000256" key="7">
    <source>
        <dbReference type="ARBA" id="ARBA00013053"/>
    </source>
</evidence>
<evidence type="ECO:0000256" key="10">
    <source>
        <dbReference type="ARBA" id="ARBA00023304"/>
    </source>
</evidence>
<dbReference type="FunFam" id="3.20.10.10:FF:000002">
    <property type="entry name" value="D-alanine aminotransferase"/>
    <property type="match status" value="1"/>
</dbReference>
<protein>
    <recommendedName>
        <fullName evidence="8">Probable branched-chain-amino-acid aminotransferase</fullName>
        <ecNumber evidence="7">2.6.1.42</ecNumber>
    </recommendedName>
</protein>
<keyword evidence="10" id="KW-0100">Branched-chain amino acid biosynthesis</keyword>
<organism evidence="14 15">
    <name type="scientific">Phenylobacterium montanum</name>
    <dbReference type="NCBI Taxonomy" id="2823693"/>
    <lineage>
        <taxon>Bacteria</taxon>
        <taxon>Pseudomonadati</taxon>
        <taxon>Pseudomonadota</taxon>
        <taxon>Alphaproteobacteria</taxon>
        <taxon>Caulobacterales</taxon>
        <taxon>Caulobacteraceae</taxon>
        <taxon>Phenylobacterium</taxon>
    </lineage>
</organism>
<evidence type="ECO:0000313" key="14">
    <source>
        <dbReference type="EMBL" id="QUD88881.1"/>
    </source>
</evidence>
<dbReference type="GO" id="GO:0009082">
    <property type="term" value="P:branched-chain amino acid biosynthetic process"/>
    <property type="evidence" value="ECO:0007669"/>
    <property type="project" value="UniProtKB-KW"/>
</dbReference>
<dbReference type="GO" id="GO:0008652">
    <property type="term" value="P:amino acid biosynthetic process"/>
    <property type="evidence" value="ECO:0007669"/>
    <property type="project" value="UniProtKB-ARBA"/>
</dbReference>
<comment type="catalytic activity">
    <reaction evidence="12">
        <text>L-isoleucine + 2-oxoglutarate = (S)-3-methyl-2-oxopentanoate + L-glutamate</text>
        <dbReference type="Rhea" id="RHEA:24801"/>
        <dbReference type="ChEBI" id="CHEBI:16810"/>
        <dbReference type="ChEBI" id="CHEBI:29985"/>
        <dbReference type="ChEBI" id="CHEBI:35146"/>
        <dbReference type="ChEBI" id="CHEBI:58045"/>
        <dbReference type="EC" id="2.6.1.42"/>
    </reaction>
</comment>
<keyword evidence="15" id="KW-1185">Reference proteome</keyword>
<dbReference type="Gene3D" id="3.20.10.10">
    <property type="entry name" value="D-amino Acid Aminotransferase, subunit A, domain 2"/>
    <property type="match status" value="1"/>
</dbReference>
<comment type="similarity">
    <text evidence="6">Belongs to the class-IV pyridoxal-phosphate-dependent aminotransferase family.</text>
</comment>
<dbReference type="SUPFAM" id="SSF56752">
    <property type="entry name" value="D-aminoacid aminotransferase-like PLP-dependent enzymes"/>
    <property type="match status" value="1"/>
</dbReference>
<evidence type="ECO:0000256" key="2">
    <source>
        <dbReference type="ARBA" id="ARBA00003109"/>
    </source>
</evidence>
<gene>
    <name evidence="14" type="ORF">KCG34_03045</name>
</gene>
<evidence type="ECO:0000256" key="5">
    <source>
        <dbReference type="ARBA" id="ARBA00005072"/>
    </source>
</evidence>
<name>A0A975G183_9CAUL</name>
<evidence type="ECO:0000256" key="9">
    <source>
        <dbReference type="ARBA" id="ARBA00022898"/>
    </source>
</evidence>
<evidence type="ECO:0000256" key="11">
    <source>
        <dbReference type="ARBA" id="ARBA00048212"/>
    </source>
</evidence>
<comment type="catalytic activity">
    <reaction evidence="11">
        <text>L-valine + 2-oxoglutarate = 3-methyl-2-oxobutanoate + L-glutamate</text>
        <dbReference type="Rhea" id="RHEA:24813"/>
        <dbReference type="ChEBI" id="CHEBI:11851"/>
        <dbReference type="ChEBI" id="CHEBI:16810"/>
        <dbReference type="ChEBI" id="CHEBI:29985"/>
        <dbReference type="ChEBI" id="CHEBI:57762"/>
        <dbReference type="EC" id="2.6.1.42"/>
    </reaction>
</comment>
<dbReference type="CDD" id="cd01558">
    <property type="entry name" value="D-AAT_like"/>
    <property type="match status" value="1"/>
</dbReference>
<dbReference type="AlphaFoldDB" id="A0A975G183"/>
<keyword evidence="10" id="KW-0028">Amino-acid biosynthesis</keyword>
<evidence type="ECO:0000256" key="4">
    <source>
        <dbReference type="ARBA" id="ARBA00004931"/>
    </source>
</evidence>
<dbReference type="Gene3D" id="3.30.470.10">
    <property type="match status" value="1"/>
</dbReference>